<comment type="caution">
    <text evidence="2">The sequence shown here is derived from an EMBL/GenBank/DDBJ whole genome shotgun (WGS) entry which is preliminary data.</text>
</comment>
<evidence type="ECO:0000313" key="3">
    <source>
        <dbReference type="Proteomes" id="UP001437256"/>
    </source>
</evidence>
<sequence length="73" mass="8899">HYEELWKLLQRWIRITSEVEFQAAWVEIQNSAPLSLVEYFRVYWLPDVKMWSAVHRQDRTVFELSDTNMLVEA</sequence>
<dbReference type="EMBL" id="JBBXMP010001472">
    <property type="protein sequence ID" value="KAL0056532.1"/>
    <property type="molecule type" value="Genomic_DNA"/>
</dbReference>
<accession>A0ABR2Z7R8</accession>
<dbReference type="Pfam" id="PF20784">
    <property type="entry name" value="DUF5575_C"/>
    <property type="match status" value="1"/>
</dbReference>
<name>A0ABR2Z7R8_9AGAR</name>
<keyword evidence="3" id="KW-1185">Reference proteome</keyword>
<evidence type="ECO:0000313" key="2">
    <source>
        <dbReference type="EMBL" id="KAL0056532.1"/>
    </source>
</evidence>
<feature type="domain" description="DUF5575" evidence="1">
    <location>
        <begin position="3"/>
        <end position="54"/>
    </location>
</feature>
<feature type="non-terminal residue" evidence="2">
    <location>
        <position position="1"/>
    </location>
</feature>
<dbReference type="InterPro" id="IPR049218">
    <property type="entry name" value="DUF5575_C"/>
</dbReference>
<gene>
    <name evidence="2" type="ORF">AAF712_016863</name>
</gene>
<dbReference type="Proteomes" id="UP001437256">
    <property type="component" value="Unassembled WGS sequence"/>
</dbReference>
<proteinExistence type="predicted"/>
<organism evidence="2 3">
    <name type="scientific">Marasmius tenuissimus</name>
    <dbReference type="NCBI Taxonomy" id="585030"/>
    <lineage>
        <taxon>Eukaryota</taxon>
        <taxon>Fungi</taxon>
        <taxon>Dikarya</taxon>
        <taxon>Basidiomycota</taxon>
        <taxon>Agaricomycotina</taxon>
        <taxon>Agaricomycetes</taxon>
        <taxon>Agaricomycetidae</taxon>
        <taxon>Agaricales</taxon>
        <taxon>Marasmiineae</taxon>
        <taxon>Marasmiaceae</taxon>
        <taxon>Marasmius</taxon>
    </lineage>
</organism>
<reference evidence="2 3" key="1">
    <citation type="submission" date="2024-05" db="EMBL/GenBank/DDBJ databases">
        <title>A draft genome resource for the thread blight pathogen Marasmius tenuissimus strain MS-2.</title>
        <authorList>
            <person name="Yulfo-Soto G.E."/>
            <person name="Baruah I.K."/>
            <person name="Amoako-Attah I."/>
            <person name="Bukari Y."/>
            <person name="Meinhardt L.W."/>
            <person name="Bailey B.A."/>
            <person name="Cohen S.P."/>
        </authorList>
    </citation>
    <scope>NUCLEOTIDE SEQUENCE [LARGE SCALE GENOMIC DNA]</scope>
    <source>
        <strain evidence="2 3">MS-2</strain>
    </source>
</reference>
<protein>
    <recommendedName>
        <fullName evidence="1">DUF5575 domain-containing protein</fullName>
    </recommendedName>
</protein>
<feature type="non-terminal residue" evidence="2">
    <location>
        <position position="73"/>
    </location>
</feature>
<evidence type="ECO:0000259" key="1">
    <source>
        <dbReference type="Pfam" id="PF20784"/>
    </source>
</evidence>